<evidence type="ECO:0000256" key="6">
    <source>
        <dbReference type="ARBA" id="ARBA00022946"/>
    </source>
</evidence>
<dbReference type="GO" id="GO:0046872">
    <property type="term" value="F:metal ion binding"/>
    <property type="evidence" value="ECO:0007669"/>
    <property type="project" value="UniProtKB-KW"/>
</dbReference>
<sequence>MSAAIRQHAVRGLMRARPMTISRIHTTAAVSQAGTTHVPDRVHGSYHWDVERAASAALVPLMAAQLAVGANPVTDVLLGVVLPVHLHIGMYSVVMCFDGCITDYFPKHKTPVMNRLMTYTLTTATAGILLGCYQFNMHDVGITEFIARTWTA</sequence>
<keyword evidence="9 12" id="KW-0472">Membrane</keyword>
<comment type="subcellular location">
    <subcellularLocation>
        <location evidence="1 12">Mitochondrion inner membrane</location>
        <topology evidence="1 12">Multi-pass membrane protein</topology>
    </subcellularLocation>
</comment>
<evidence type="ECO:0000313" key="14">
    <source>
        <dbReference type="Proteomes" id="UP000612746"/>
    </source>
</evidence>
<evidence type="ECO:0000256" key="3">
    <source>
        <dbReference type="ARBA" id="ARBA00022448"/>
    </source>
</evidence>
<keyword evidence="4" id="KW-0812">Transmembrane</keyword>
<evidence type="ECO:0000256" key="12">
    <source>
        <dbReference type="RuleBase" id="RU364031"/>
    </source>
</evidence>
<dbReference type="GO" id="GO:0006121">
    <property type="term" value="P:mitochondrial electron transport, succinate to ubiquinone"/>
    <property type="evidence" value="ECO:0007669"/>
    <property type="project" value="TreeGrafter"/>
</dbReference>
<evidence type="ECO:0000256" key="2">
    <source>
        <dbReference type="ARBA" id="ARBA00007294"/>
    </source>
</evidence>
<comment type="similarity">
    <text evidence="2 12">Belongs to the CybS family.</text>
</comment>
<evidence type="ECO:0000256" key="1">
    <source>
        <dbReference type="ARBA" id="ARBA00004448"/>
    </source>
</evidence>
<dbReference type="PANTHER" id="PTHR13337">
    <property type="entry name" value="SUCCINATE DEHYDROGENASE"/>
    <property type="match status" value="1"/>
</dbReference>
<protein>
    <recommendedName>
        <fullName evidence="12">Succinate dehydrogenase [ubiquinone] cytochrome b small subunit</fullName>
    </recommendedName>
</protein>
<feature type="binding site" evidence="10">
    <location>
        <position position="104"/>
    </location>
    <ligand>
        <name>a ubiquinone</name>
        <dbReference type="ChEBI" id="CHEBI:16389"/>
        <note>ligand shared with IP/SDHB</note>
    </ligand>
</feature>
<proteinExistence type="inferred from homology"/>
<keyword evidence="11" id="KW-0408">Iron</keyword>
<dbReference type="EMBL" id="JAEPRA010000002">
    <property type="protein sequence ID" value="KAG2188538.1"/>
    <property type="molecule type" value="Genomic_DNA"/>
</dbReference>
<feature type="binding site" description="axial binding residue" evidence="11">
    <location>
        <position position="85"/>
    </location>
    <ligand>
        <name>heme b</name>
        <dbReference type="ChEBI" id="CHEBI:60344"/>
        <note>ligand shared with SDHC</note>
    </ligand>
    <ligandPart>
        <name>Fe</name>
        <dbReference type="ChEBI" id="CHEBI:18248"/>
    </ligandPart>
</feature>
<keyword evidence="7" id="KW-1133">Transmembrane helix</keyword>
<evidence type="ECO:0000256" key="11">
    <source>
        <dbReference type="PIRSR" id="PIRSR607992-2"/>
    </source>
</evidence>
<dbReference type="Gene3D" id="1.20.1300.10">
    <property type="entry name" value="Fumarate reductase/succinate dehydrogenase, transmembrane subunit"/>
    <property type="match status" value="1"/>
</dbReference>
<dbReference type="PANTHER" id="PTHR13337:SF2">
    <property type="entry name" value="SUCCINATE DEHYDROGENASE [UBIQUINONE] CYTOCHROME B SMALL SUBUNIT, MITOCHONDRIAL"/>
    <property type="match status" value="1"/>
</dbReference>
<keyword evidence="3" id="KW-0813">Transport</keyword>
<dbReference type="GO" id="GO:0048039">
    <property type="term" value="F:ubiquinone binding"/>
    <property type="evidence" value="ECO:0007669"/>
    <property type="project" value="TreeGrafter"/>
</dbReference>
<dbReference type="InterPro" id="IPR034804">
    <property type="entry name" value="SQR/QFR_C/D"/>
</dbReference>
<keyword evidence="5 12" id="KW-0999">Mitochondrion inner membrane</keyword>
<evidence type="ECO:0000256" key="8">
    <source>
        <dbReference type="ARBA" id="ARBA00023128"/>
    </source>
</evidence>
<evidence type="ECO:0000256" key="5">
    <source>
        <dbReference type="ARBA" id="ARBA00022792"/>
    </source>
</evidence>
<dbReference type="GO" id="GO:0020037">
    <property type="term" value="F:heme binding"/>
    <property type="evidence" value="ECO:0007669"/>
    <property type="project" value="TreeGrafter"/>
</dbReference>
<dbReference type="OrthoDB" id="18577at2759"/>
<keyword evidence="11" id="KW-0479">Metal-binding</keyword>
<organism evidence="13 14">
    <name type="scientific">Umbelopsis vinacea</name>
    <dbReference type="NCBI Taxonomy" id="44442"/>
    <lineage>
        <taxon>Eukaryota</taxon>
        <taxon>Fungi</taxon>
        <taxon>Fungi incertae sedis</taxon>
        <taxon>Mucoromycota</taxon>
        <taxon>Mucoromycotina</taxon>
        <taxon>Umbelopsidomycetes</taxon>
        <taxon>Umbelopsidales</taxon>
        <taxon>Umbelopsidaceae</taxon>
        <taxon>Umbelopsis</taxon>
    </lineage>
</organism>
<dbReference type="GO" id="GO:0005743">
    <property type="term" value="C:mitochondrial inner membrane"/>
    <property type="evidence" value="ECO:0007669"/>
    <property type="project" value="UniProtKB-SubCell"/>
</dbReference>
<name>A0A8H7Q9X4_9FUNG</name>
<evidence type="ECO:0000256" key="9">
    <source>
        <dbReference type="ARBA" id="ARBA00023136"/>
    </source>
</evidence>
<comment type="caution">
    <text evidence="13">The sequence shown here is derived from an EMBL/GenBank/DDBJ whole genome shotgun (WGS) entry which is preliminary data.</text>
</comment>
<reference evidence="13" key="1">
    <citation type="submission" date="2020-12" db="EMBL/GenBank/DDBJ databases">
        <title>Metabolic potential, ecology and presence of endohyphal bacteria is reflected in genomic diversity of Mucoromycotina.</title>
        <authorList>
            <person name="Muszewska A."/>
            <person name="Okrasinska A."/>
            <person name="Steczkiewicz K."/>
            <person name="Drgas O."/>
            <person name="Orlowska M."/>
            <person name="Perlinska-Lenart U."/>
            <person name="Aleksandrzak-Piekarczyk T."/>
            <person name="Szatraj K."/>
            <person name="Zielenkiewicz U."/>
            <person name="Pilsyk S."/>
            <person name="Malc E."/>
            <person name="Mieczkowski P."/>
            <person name="Kruszewska J.S."/>
            <person name="Biernat P."/>
            <person name="Pawlowska J."/>
        </authorList>
    </citation>
    <scope>NUCLEOTIDE SEQUENCE</scope>
    <source>
        <strain evidence="13">WA0000051536</strain>
    </source>
</reference>
<dbReference type="Proteomes" id="UP000612746">
    <property type="component" value="Unassembled WGS sequence"/>
</dbReference>
<dbReference type="AlphaFoldDB" id="A0A8H7Q9X4"/>
<accession>A0A8H7Q9X4</accession>
<evidence type="ECO:0000256" key="7">
    <source>
        <dbReference type="ARBA" id="ARBA00022989"/>
    </source>
</evidence>
<keyword evidence="6 12" id="KW-0809">Transit peptide</keyword>
<dbReference type="Pfam" id="PF05328">
    <property type="entry name" value="CybS"/>
    <property type="match status" value="1"/>
</dbReference>
<dbReference type="InterPro" id="IPR007992">
    <property type="entry name" value="CybS"/>
</dbReference>
<keyword evidence="8 12" id="KW-0496">Mitochondrion</keyword>
<dbReference type="GO" id="GO:0006099">
    <property type="term" value="P:tricarboxylic acid cycle"/>
    <property type="evidence" value="ECO:0007669"/>
    <property type="project" value="TreeGrafter"/>
</dbReference>
<evidence type="ECO:0000256" key="4">
    <source>
        <dbReference type="ARBA" id="ARBA00022692"/>
    </source>
</evidence>
<evidence type="ECO:0000256" key="10">
    <source>
        <dbReference type="PIRSR" id="PIRSR607992-1"/>
    </source>
</evidence>
<gene>
    <name evidence="13" type="ORF">INT44_001292</name>
</gene>
<evidence type="ECO:0000313" key="13">
    <source>
        <dbReference type="EMBL" id="KAG2188538.1"/>
    </source>
</evidence>
<keyword evidence="14" id="KW-1185">Reference proteome</keyword>